<evidence type="ECO:0000259" key="10">
    <source>
        <dbReference type="Pfam" id="PF06333"/>
    </source>
</evidence>
<comment type="function">
    <text evidence="8">Component of the SRB8-11 complex. The SRB8-11 complex is a regulatory module of the Mediator complex which is itself involved in regulation of basal and activated RNA polymerase II-dependent transcription. The SRB8-11 complex may be involved in the transcriptional repression of a subset of genes regulated by Mediator. It may inhibit the association of the Mediator complex with RNA polymerase II to form the holoenzyme complex.</text>
</comment>
<evidence type="ECO:0000256" key="9">
    <source>
        <dbReference type="SAM" id="MobiDB-lite"/>
    </source>
</evidence>
<keyword evidence="4 8" id="KW-0805">Transcription regulation</keyword>
<protein>
    <recommendedName>
        <fullName evidence="8">Mediator of RNA polymerase II transcription subunit 13</fullName>
    </recommendedName>
    <alternativeName>
        <fullName evidence="8">Mediator complex subunit 13</fullName>
    </alternativeName>
</protein>
<feature type="domain" description="Mediator complex subunit Med13 C-terminal" evidence="10">
    <location>
        <begin position="1010"/>
        <end position="1152"/>
    </location>
</feature>
<accession>A0A9W8EHG4</accession>
<comment type="similarity">
    <text evidence="2 8">Belongs to the Mediator complex subunit 13 family.</text>
</comment>
<evidence type="ECO:0000313" key="12">
    <source>
        <dbReference type="Proteomes" id="UP001150907"/>
    </source>
</evidence>
<evidence type="ECO:0000256" key="3">
    <source>
        <dbReference type="ARBA" id="ARBA00022491"/>
    </source>
</evidence>
<evidence type="ECO:0000256" key="6">
    <source>
        <dbReference type="ARBA" id="ARBA00023163"/>
    </source>
</evidence>
<sequence length="1284" mass="129537">LGDDMGLGMGLGMGGIGDNLDGIDGFTGSMFGVTDDDFNFFDSVPPASTTAVASTAAAAAVGQFQQPPGGETAMLFDDMSGEAAYQTSGSAPAATALAAASARMSAAQEEKGVGALGFGEAGGMDDLFDDGMFDSFFGGLASAPDNGDGIGAAKSEAAGGEVEEAGGSGGGGGMGMDLFSSPPGVASVTSGETQVGTVDSITAAAASVDFASPAGSNKASVGLASPAGSSKVTPAPSSGSTTNGSGEQQKKLAGLSTQKQSSDGGHVAWSAAGHAAALGSRQAVNTSRAAVAAAGPYSSISTAFDDVGSSRQSWLRDAAARAAQAGGGGSEQQPLGVLGEKSLNPVAWLKRVAARGTDHGRAASVRRLRGWVAKYRARLLYAQDFVPRHVQAACGGADGDGKAEQKQQPPPSPQQQQQAARVGGDDAQQQPPPPQRQGAASFTSVIRRRQHDGGRLAGALAPSLGMRDLVGAGSEAAAATLILNGAIDGRRVPQWMAATRGVAELLGGSGSGSSSQLTWAAGADALACMLRTAPAAAVACVRAEIPAAQDAARAGRGVDALGARIGGLLRARAASSDSGGALAASPRAKAEIDAAEAEIVEAEWAARLRQSGRWAEVAAMASGLWAEVRGGEDQGADQEDQSPCVAPAVAAALAAFWPATAAAANVLALGRLLELGDPGATSTTAAATAQARYRGFVVKKKRRAAAASAAAAADEASLTASLTASGVEALAEARVLVGSHGQDDGAAGGLLVRRWRQAEAEKAEEGGGEDSCEEEEEEDALRRVCVAASPVALRWWAPLHMRPVGGAKRVRYALLLAPRTPAAGVYGFLADVDSAFRAAHLGTHRALEAPPVPETETDDDASWAAGLRRSAARAGRCLARAATADPRAALVLYVGVPRASSRALWLAMADAACAARAALAVALAPRAPPPLGVHALALDALAAQHGGRRAPSACALATAMAVYNGAAPAPAAFARRAAILAAPCALPDAAAAAAADPDRVHVRFHLPASDAPSLYARLVAHPLAPAAAAAATLHCVYAVARGWVAVCWCDERAEFLEHDVFPDEASEGGALSPAAVARVWRGCLRFHRAVAATARLRVVLAQWRGMSAAHAAAWRAAAQPHAPHVALYLASVGCCPPLGLRLSGSPSGPSLFLHGHQPLLRFFAAPHDDEPFAAPSPPHAATGYLVAAPQLAPAAALPCLCLQLLECPASSPDSAPDSALDSALDSAARGTELLTARAILRQYLQLASLPARHPAAAPPPPTHMPLHIAVVDGLHRALSQLINI</sequence>
<evidence type="ECO:0000256" key="5">
    <source>
        <dbReference type="ARBA" id="ARBA00023159"/>
    </source>
</evidence>
<comment type="caution">
    <text evidence="11">The sequence shown here is derived from an EMBL/GenBank/DDBJ whole genome shotgun (WGS) entry which is preliminary data.</text>
</comment>
<dbReference type="GO" id="GO:0016592">
    <property type="term" value="C:mediator complex"/>
    <property type="evidence" value="ECO:0007669"/>
    <property type="project" value="InterPro"/>
</dbReference>
<feature type="compositionally biased region" description="Low complexity" evidence="9">
    <location>
        <begin position="414"/>
        <end position="429"/>
    </location>
</feature>
<name>A0A9W8EHG4_9FUNG</name>
<dbReference type="EMBL" id="JANBQF010000513">
    <property type="protein sequence ID" value="KAJ2000572.1"/>
    <property type="molecule type" value="Genomic_DNA"/>
</dbReference>
<reference evidence="11" key="1">
    <citation type="submission" date="2022-07" db="EMBL/GenBank/DDBJ databases">
        <title>Phylogenomic reconstructions and comparative analyses of Kickxellomycotina fungi.</title>
        <authorList>
            <person name="Reynolds N.K."/>
            <person name="Stajich J.E."/>
            <person name="Barry K."/>
            <person name="Grigoriev I.V."/>
            <person name="Crous P."/>
            <person name="Smith M.E."/>
        </authorList>
    </citation>
    <scope>NUCLEOTIDE SEQUENCE</scope>
    <source>
        <strain evidence="11">IMI 214461</strain>
    </source>
</reference>
<feature type="region of interest" description="Disordered" evidence="9">
    <location>
        <begin position="151"/>
        <end position="192"/>
    </location>
</feature>
<comment type="subcellular location">
    <subcellularLocation>
        <location evidence="1 8">Nucleus</location>
    </subcellularLocation>
</comment>
<dbReference type="GO" id="GO:0003712">
    <property type="term" value="F:transcription coregulator activity"/>
    <property type="evidence" value="ECO:0007669"/>
    <property type="project" value="InterPro"/>
</dbReference>
<dbReference type="PROSITE" id="PS50096">
    <property type="entry name" value="IQ"/>
    <property type="match status" value="1"/>
</dbReference>
<keyword evidence="6 8" id="KW-0804">Transcription</keyword>
<comment type="subunit">
    <text evidence="8">Component of the SRB8-11 complex, which itself associates with the Mediator complex.</text>
</comment>
<evidence type="ECO:0000256" key="8">
    <source>
        <dbReference type="RuleBase" id="RU364134"/>
    </source>
</evidence>
<evidence type="ECO:0000256" key="7">
    <source>
        <dbReference type="ARBA" id="ARBA00023242"/>
    </source>
</evidence>
<evidence type="ECO:0000256" key="1">
    <source>
        <dbReference type="ARBA" id="ARBA00004123"/>
    </source>
</evidence>
<evidence type="ECO:0000256" key="4">
    <source>
        <dbReference type="ARBA" id="ARBA00023015"/>
    </source>
</evidence>
<feature type="compositionally biased region" description="Low complexity" evidence="9">
    <location>
        <begin position="151"/>
        <end position="160"/>
    </location>
</feature>
<dbReference type="GO" id="GO:0006357">
    <property type="term" value="P:regulation of transcription by RNA polymerase II"/>
    <property type="evidence" value="ECO:0007669"/>
    <property type="project" value="InterPro"/>
</dbReference>
<proteinExistence type="inferred from homology"/>
<organism evidence="11 12">
    <name type="scientific">Coemansia thaxteri</name>
    <dbReference type="NCBI Taxonomy" id="2663907"/>
    <lineage>
        <taxon>Eukaryota</taxon>
        <taxon>Fungi</taxon>
        <taxon>Fungi incertae sedis</taxon>
        <taxon>Zoopagomycota</taxon>
        <taxon>Kickxellomycotina</taxon>
        <taxon>Kickxellomycetes</taxon>
        <taxon>Kickxellales</taxon>
        <taxon>Kickxellaceae</taxon>
        <taxon>Coemansia</taxon>
    </lineage>
</organism>
<keyword evidence="12" id="KW-1185">Reference proteome</keyword>
<dbReference type="Proteomes" id="UP001150907">
    <property type="component" value="Unassembled WGS sequence"/>
</dbReference>
<evidence type="ECO:0000313" key="11">
    <source>
        <dbReference type="EMBL" id="KAJ2000572.1"/>
    </source>
</evidence>
<feature type="non-terminal residue" evidence="11">
    <location>
        <position position="1"/>
    </location>
</feature>
<dbReference type="OrthoDB" id="5585938at2759"/>
<feature type="region of interest" description="Disordered" evidence="9">
    <location>
        <begin position="217"/>
        <end position="266"/>
    </location>
</feature>
<feature type="region of interest" description="Disordered" evidence="9">
    <location>
        <begin position="396"/>
        <end position="441"/>
    </location>
</feature>
<feature type="compositionally biased region" description="Polar residues" evidence="9">
    <location>
        <begin position="227"/>
        <end position="247"/>
    </location>
</feature>
<dbReference type="InterPro" id="IPR009401">
    <property type="entry name" value="Med13_C"/>
</dbReference>
<evidence type="ECO:0000256" key="2">
    <source>
        <dbReference type="ARBA" id="ARBA00009354"/>
    </source>
</evidence>
<feature type="compositionally biased region" description="Gly residues" evidence="9">
    <location>
        <begin position="166"/>
        <end position="175"/>
    </location>
</feature>
<gene>
    <name evidence="11" type="ORF">H4R26_004553</name>
</gene>
<keyword evidence="5 8" id="KW-0010">Activator</keyword>
<keyword evidence="7 8" id="KW-0539">Nucleus</keyword>
<dbReference type="Pfam" id="PF06333">
    <property type="entry name" value="Med13_C"/>
    <property type="match status" value="1"/>
</dbReference>
<keyword evidence="3 8" id="KW-0678">Repressor</keyword>